<organism evidence="1 2">
    <name type="scientific">Celeribacter arenosi</name>
    <dbReference type="NCBI Taxonomy" id="792649"/>
    <lineage>
        <taxon>Bacteria</taxon>
        <taxon>Pseudomonadati</taxon>
        <taxon>Pseudomonadota</taxon>
        <taxon>Alphaproteobacteria</taxon>
        <taxon>Rhodobacterales</taxon>
        <taxon>Roseobacteraceae</taxon>
        <taxon>Celeribacter</taxon>
    </lineage>
</organism>
<gene>
    <name evidence="1" type="ORF">GCM10022404_14930</name>
</gene>
<reference evidence="2" key="1">
    <citation type="journal article" date="2019" name="Int. J. Syst. Evol. Microbiol.">
        <title>The Global Catalogue of Microorganisms (GCM) 10K type strain sequencing project: providing services to taxonomists for standard genome sequencing and annotation.</title>
        <authorList>
            <consortium name="The Broad Institute Genomics Platform"/>
            <consortium name="The Broad Institute Genome Sequencing Center for Infectious Disease"/>
            <person name="Wu L."/>
            <person name="Ma J."/>
        </authorList>
    </citation>
    <scope>NUCLEOTIDE SEQUENCE [LARGE SCALE GENOMIC DNA]</scope>
    <source>
        <strain evidence="2">JCM 17190</strain>
    </source>
</reference>
<sequence>MEGRYKVAYGELDLFWNDFLKISKLHKASFPQEAGESIYMFGATASNVRITMPDGQQMSSDKECKMASSHSVNGRPVFDGKYYTECDRRLRAAMGAVRKPAAGDLIALAKTAVEADGRCQWIGYDRALDLRVRATGRLASFSDDRFFFAKLKCVQ</sequence>
<name>A0ABP7K663_9RHOB</name>
<protein>
    <submittedName>
        <fullName evidence="1">Uncharacterized protein</fullName>
    </submittedName>
</protein>
<accession>A0ABP7K663</accession>
<evidence type="ECO:0000313" key="1">
    <source>
        <dbReference type="EMBL" id="GAA3865755.1"/>
    </source>
</evidence>
<proteinExistence type="predicted"/>
<evidence type="ECO:0000313" key="2">
    <source>
        <dbReference type="Proteomes" id="UP001399917"/>
    </source>
</evidence>
<dbReference type="EMBL" id="BAABDF010000007">
    <property type="protein sequence ID" value="GAA3865755.1"/>
    <property type="molecule type" value="Genomic_DNA"/>
</dbReference>
<comment type="caution">
    <text evidence="1">The sequence shown here is derived from an EMBL/GenBank/DDBJ whole genome shotgun (WGS) entry which is preliminary data.</text>
</comment>
<keyword evidence="2" id="KW-1185">Reference proteome</keyword>
<dbReference type="Proteomes" id="UP001399917">
    <property type="component" value="Unassembled WGS sequence"/>
</dbReference>